<comment type="caution">
    <text evidence="1">The sequence shown here is derived from an EMBL/GenBank/DDBJ whole genome shotgun (WGS) entry which is preliminary data.</text>
</comment>
<dbReference type="EMBL" id="LAVV01014049">
    <property type="protein sequence ID" value="KNZ45088.1"/>
    <property type="molecule type" value="Genomic_DNA"/>
</dbReference>
<dbReference type="VEuPathDB" id="FungiDB:VP01_84g3"/>
<dbReference type="AlphaFoldDB" id="A0A0L6U960"/>
<sequence>MGKEHITNKWGIPGLIHKMENKFDEIQDMHLRILKKCGGNMEHAFKMRTPRDTSFEEITNVLENIITRTKIGRKYKPFKNAILPNLETNIRIKSVIIKIDVNQVETEKEKSEVISYTEVRCLVGFSVLFEMGELKKLDGG</sequence>
<gene>
    <name evidence="1" type="ORF">VP01_84g3</name>
</gene>
<accession>A0A0L6U960</accession>
<proteinExistence type="predicted"/>
<dbReference type="Proteomes" id="UP000037035">
    <property type="component" value="Unassembled WGS sequence"/>
</dbReference>
<protein>
    <submittedName>
        <fullName evidence="1">Uncharacterized protein</fullName>
    </submittedName>
</protein>
<reference evidence="1 2" key="1">
    <citation type="submission" date="2015-08" db="EMBL/GenBank/DDBJ databases">
        <title>Next Generation Sequencing and Analysis of the Genome of Puccinia sorghi L Schw, the Causal Agent of Maize Common Rust.</title>
        <authorList>
            <person name="Rochi L."/>
            <person name="Burguener G."/>
            <person name="Darino M."/>
            <person name="Turjanski A."/>
            <person name="Kreff E."/>
            <person name="Dieguez M.J."/>
            <person name="Sacco F."/>
        </authorList>
    </citation>
    <scope>NUCLEOTIDE SEQUENCE [LARGE SCALE GENOMIC DNA]</scope>
    <source>
        <strain evidence="1 2">RO10H11247</strain>
    </source>
</reference>
<organism evidence="1 2">
    <name type="scientific">Puccinia sorghi</name>
    <dbReference type="NCBI Taxonomy" id="27349"/>
    <lineage>
        <taxon>Eukaryota</taxon>
        <taxon>Fungi</taxon>
        <taxon>Dikarya</taxon>
        <taxon>Basidiomycota</taxon>
        <taxon>Pucciniomycotina</taxon>
        <taxon>Pucciniomycetes</taxon>
        <taxon>Pucciniales</taxon>
        <taxon>Pucciniaceae</taxon>
        <taxon>Puccinia</taxon>
    </lineage>
</organism>
<evidence type="ECO:0000313" key="1">
    <source>
        <dbReference type="EMBL" id="KNZ45088.1"/>
    </source>
</evidence>
<keyword evidence="2" id="KW-1185">Reference proteome</keyword>
<name>A0A0L6U960_9BASI</name>
<dbReference type="OrthoDB" id="2516576at2759"/>
<evidence type="ECO:0000313" key="2">
    <source>
        <dbReference type="Proteomes" id="UP000037035"/>
    </source>
</evidence>